<sequence length="397" mass="42309">MGAKGLSAAVAAVAALALSFKVLLGGLSKKAYDGLNGVISFSSKLIAATRAVEAAEEHALVFDPLAARMAGQEALASSRRRAQAAPEGSERKYKVGKMAIRTRWFDDQIEAALGMPVSATIPGVLRAASAPSRVDLPSYVWSHPDGHEPRQLVMLGTGMDSRPWRMKLPADLAWFELDQGDVVGAKRALLHQLAAEVPEPEERVEAQEEPMSPKFVDSGLARHTSIDEVQFPLRCGSWAAVACDLSDPAWSEALVGAGFDPRKPTVWVAEGLLMYLEESKVQGMLRKVAELSEEGSVFIGLSVTLAVIDRLRARGKGSGVASSLMDQWVFGCPEDPTQFLAACGWQLQLATDRLRQAAALGLDPELCAFPTKGGASEAEGGTSLFMVATPTAAPKKD</sequence>
<dbReference type="PANTHER" id="PTHR43619">
    <property type="entry name" value="S-ADENOSYL-L-METHIONINE-DEPENDENT METHYLTRANSFERASE YKTD-RELATED"/>
    <property type="match status" value="1"/>
</dbReference>
<gene>
    <name evidence="3" type="ORF">CHLNCDRAFT_133008</name>
</gene>
<organism evidence="4">
    <name type="scientific">Chlorella variabilis</name>
    <name type="common">Green alga</name>
    <dbReference type="NCBI Taxonomy" id="554065"/>
    <lineage>
        <taxon>Eukaryota</taxon>
        <taxon>Viridiplantae</taxon>
        <taxon>Chlorophyta</taxon>
        <taxon>core chlorophytes</taxon>
        <taxon>Trebouxiophyceae</taxon>
        <taxon>Chlorellales</taxon>
        <taxon>Chlorellaceae</taxon>
        <taxon>Chlorella clade</taxon>
        <taxon>Chlorella</taxon>
    </lineage>
</organism>
<dbReference type="STRING" id="554065.E1Z251"/>
<dbReference type="OMA" id="VETAMEP"/>
<name>E1Z251_CHLVA</name>
<dbReference type="SUPFAM" id="SSF53335">
    <property type="entry name" value="S-adenosyl-L-methionine-dependent methyltransferases"/>
    <property type="match status" value="1"/>
</dbReference>
<evidence type="ECO:0008006" key="5">
    <source>
        <dbReference type="Google" id="ProtNLM"/>
    </source>
</evidence>
<accession>E1Z251</accession>
<dbReference type="Pfam" id="PF04072">
    <property type="entry name" value="LCM"/>
    <property type="match status" value="2"/>
</dbReference>
<dbReference type="PANTHER" id="PTHR43619:SF2">
    <property type="entry name" value="S-ADENOSYL-L-METHIONINE-DEPENDENT METHYLTRANSFERASES SUPERFAMILY PROTEIN"/>
    <property type="match status" value="1"/>
</dbReference>
<dbReference type="Proteomes" id="UP000008141">
    <property type="component" value="Unassembled WGS sequence"/>
</dbReference>
<dbReference type="OrthoDB" id="509866at2759"/>
<dbReference type="EMBL" id="GL433835">
    <property type="protein sequence ID" value="EFN59937.1"/>
    <property type="molecule type" value="Genomic_DNA"/>
</dbReference>
<dbReference type="RefSeq" id="XP_005852039.1">
    <property type="nucleotide sequence ID" value="XM_005851977.1"/>
</dbReference>
<dbReference type="AlphaFoldDB" id="E1Z251"/>
<dbReference type="Gene3D" id="3.40.50.150">
    <property type="entry name" value="Vaccinia Virus protein VP39"/>
    <property type="match status" value="1"/>
</dbReference>
<dbReference type="FunCoup" id="E1Z251">
    <property type="interactions" value="21"/>
</dbReference>
<proteinExistence type="predicted"/>
<dbReference type="InterPro" id="IPR007213">
    <property type="entry name" value="Ppm1/Ppm2/Tcmp"/>
</dbReference>
<dbReference type="InParanoid" id="E1Z251"/>
<keyword evidence="4" id="KW-1185">Reference proteome</keyword>
<evidence type="ECO:0000256" key="1">
    <source>
        <dbReference type="ARBA" id="ARBA00022603"/>
    </source>
</evidence>
<reference evidence="3 4" key="1">
    <citation type="journal article" date="2010" name="Plant Cell">
        <title>The Chlorella variabilis NC64A genome reveals adaptation to photosymbiosis, coevolution with viruses, and cryptic sex.</title>
        <authorList>
            <person name="Blanc G."/>
            <person name="Duncan G."/>
            <person name="Agarkova I."/>
            <person name="Borodovsky M."/>
            <person name="Gurnon J."/>
            <person name="Kuo A."/>
            <person name="Lindquist E."/>
            <person name="Lucas S."/>
            <person name="Pangilinan J."/>
            <person name="Polle J."/>
            <person name="Salamov A."/>
            <person name="Terry A."/>
            <person name="Yamada T."/>
            <person name="Dunigan D.D."/>
            <person name="Grigoriev I.V."/>
            <person name="Claverie J.M."/>
            <person name="Van Etten J.L."/>
        </authorList>
    </citation>
    <scope>NUCLEOTIDE SEQUENCE [LARGE SCALE GENOMIC DNA]</scope>
    <source>
        <strain evidence="3 4">NC64A</strain>
    </source>
</reference>
<dbReference type="KEGG" id="cvr:CHLNCDRAFT_133008"/>
<evidence type="ECO:0000313" key="4">
    <source>
        <dbReference type="Proteomes" id="UP000008141"/>
    </source>
</evidence>
<protein>
    <recommendedName>
        <fullName evidence="5">S-adenosyl-L-methionine-dependent methyltransferase</fullName>
    </recommendedName>
</protein>
<keyword evidence="2" id="KW-0808">Transferase</keyword>
<evidence type="ECO:0000256" key="2">
    <source>
        <dbReference type="ARBA" id="ARBA00022679"/>
    </source>
</evidence>
<dbReference type="GeneID" id="17359303"/>
<evidence type="ECO:0000313" key="3">
    <source>
        <dbReference type="EMBL" id="EFN59937.1"/>
    </source>
</evidence>
<dbReference type="GO" id="GO:0032259">
    <property type="term" value="P:methylation"/>
    <property type="evidence" value="ECO:0007669"/>
    <property type="project" value="UniProtKB-KW"/>
</dbReference>
<dbReference type="eggNOG" id="ENOG502QRNU">
    <property type="taxonomic scope" value="Eukaryota"/>
</dbReference>
<keyword evidence="1" id="KW-0489">Methyltransferase</keyword>
<dbReference type="InterPro" id="IPR029063">
    <property type="entry name" value="SAM-dependent_MTases_sf"/>
</dbReference>
<dbReference type="GO" id="GO:0008168">
    <property type="term" value="F:methyltransferase activity"/>
    <property type="evidence" value="ECO:0007669"/>
    <property type="project" value="UniProtKB-KW"/>
</dbReference>